<comment type="caution">
    <text evidence="1">The sequence shown here is derived from an EMBL/GenBank/DDBJ whole genome shotgun (WGS) entry which is preliminary data.</text>
</comment>
<protein>
    <submittedName>
        <fullName evidence="1">Uncharacterized protein</fullName>
    </submittedName>
</protein>
<evidence type="ECO:0000313" key="1">
    <source>
        <dbReference type="EMBL" id="ETO91771.1"/>
    </source>
</evidence>
<dbReference type="AlphaFoldDB" id="W2V043"/>
<keyword evidence="2" id="KW-1185">Reference proteome</keyword>
<dbReference type="Proteomes" id="UP000018951">
    <property type="component" value="Unassembled WGS sequence"/>
</dbReference>
<reference evidence="1 2" key="1">
    <citation type="journal article" date="2013" name="PLoS ONE">
        <title>Bacterial endosymbiosis in a chordate host: long-term co-evolution and conservation of secondary metabolism.</title>
        <authorList>
            <person name="Kwan J.C."/>
            <person name="Schmidt E.W."/>
        </authorList>
    </citation>
    <scope>NUCLEOTIDE SEQUENCE [LARGE SCALE GENOMIC DNA]</scope>
    <source>
        <strain evidence="2">L6</strain>
    </source>
</reference>
<dbReference type="EMBL" id="AXCJ01000001">
    <property type="protein sequence ID" value="ETO91771.1"/>
    <property type="molecule type" value="Genomic_DNA"/>
</dbReference>
<organism evidence="1 2">
    <name type="scientific">Candidatus Xenolissoclinum pacificiensis L6</name>
    <dbReference type="NCBI Taxonomy" id="1401685"/>
    <lineage>
        <taxon>Bacteria</taxon>
        <taxon>Pseudomonadati</taxon>
        <taxon>Pseudomonadota</taxon>
        <taxon>Alphaproteobacteria</taxon>
        <taxon>Rickettsiales</taxon>
        <taxon>Anaplasmataceae</taxon>
        <taxon>Candidatus Xenolissoclinum</taxon>
    </lineage>
</organism>
<evidence type="ECO:0000313" key="2">
    <source>
        <dbReference type="Proteomes" id="UP000018951"/>
    </source>
</evidence>
<name>W2V043_9RICK</name>
<sequence length="51" mass="6065">MQPRRQELQDIKIRNFSEDNKRLTLRNEIKEYNKSLSSVSKSFGVIDIEPI</sequence>
<proteinExistence type="predicted"/>
<gene>
    <name evidence="1" type="ORF">P857_946</name>
</gene>
<accession>W2V043</accession>